<feature type="region of interest" description="Disordered" evidence="1">
    <location>
        <begin position="24"/>
        <end position="79"/>
    </location>
</feature>
<organism evidence="3 4">
    <name type="scientific">Poriferisphaera corsica</name>
    <dbReference type="NCBI Taxonomy" id="2528020"/>
    <lineage>
        <taxon>Bacteria</taxon>
        <taxon>Pseudomonadati</taxon>
        <taxon>Planctomycetota</taxon>
        <taxon>Phycisphaerae</taxon>
        <taxon>Phycisphaerales</taxon>
        <taxon>Phycisphaeraceae</taxon>
        <taxon>Poriferisphaera</taxon>
    </lineage>
</organism>
<evidence type="ECO:0000256" key="2">
    <source>
        <dbReference type="SAM" id="SignalP"/>
    </source>
</evidence>
<evidence type="ECO:0000313" key="3">
    <source>
        <dbReference type="EMBL" id="QDU34634.1"/>
    </source>
</evidence>
<evidence type="ECO:0000256" key="1">
    <source>
        <dbReference type="SAM" id="MobiDB-lite"/>
    </source>
</evidence>
<dbReference type="EMBL" id="CP036425">
    <property type="protein sequence ID" value="QDU34634.1"/>
    <property type="molecule type" value="Genomic_DNA"/>
</dbReference>
<dbReference type="KEGG" id="pcor:KS4_27050"/>
<dbReference type="RefSeq" id="WP_145078760.1">
    <property type="nucleotide sequence ID" value="NZ_CP036425.1"/>
</dbReference>
<evidence type="ECO:0000313" key="4">
    <source>
        <dbReference type="Proteomes" id="UP000317369"/>
    </source>
</evidence>
<protein>
    <recommendedName>
        <fullName evidence="5">Secreted protein</fullName>
    </recommendedName>
</protein>
<gene>
    <name evidence="3" type="ORF">KS4_27050</name>
</gene>
<feature type="chain" id="PRO_5022119425" description="Secreted protein" evidence="2">
    <location>
        <begin position="18"/>
        <end position="79"/>
    </location>
</feature>
<reference evidence="3 4" key="1">
    <citation type="submission" date="2019-02" db="EMBL/GenBank/DDBJ databases">
        <title>Deep-cultivation of Planctomycetes and their phenomic and genomic characterization uncovers novel biology.</title>
        <authorList>
            <person name="Wiegand S."/>
            <person name="Jogler M."/>
            <person name="Boedeker C."/>
            <person name="Pinto D."/>
            <person name="Vollmers J."/>
            <person name="Rivas-Marin E."/>
            <person name="Kohn T."/>
            <person name="Peeters S.H."/>
            <person name="Heuer A."/>
            <person name="Rast P."/>
            <person name="Oberbeckmann S."/>
            <person name="Bunk B."/>
            <person name="Jeske O."/>
            <person name="Meyerdierks A."/>
            <person name="Storesund J.E."/>
            <person name="Kallscheuer N."/>
            <person name="Luecker S."/>
            <person name="Lage O.M."/>
            <person name="Pohl T."/>
            <person name="Merkel B.J."/>
            <person name="Hornburger P."/>
            <person name="Mueller R.-W."/>
            <person name="Bruemmer F."/>
            <person name="Labrenz M."/>
            <person name="Spormann A.M."/>
            <person name="Op den Camp H."/>
            <person name="Overmann J."/>
            <person name="Amann R."/>
            <person name="Jetten M.S.M."/>
            <person name="Mascher T."/>
            <person name="Medema M.H."/>
            <person name="Devos D.P."/>
            <person name="Kaster A.-K."/>
            <person name="Ovreas L."/>
            <person name="Rohde M."/>
            <person name="Galperin M.Y."/>
            <person name="Jogler C."/>
        </authorList>
    </citation>
    <scope>NUCLEOTIDE SEQUENCE [LARGE SCALE GENOMIC DNA]</scope>
    <source>
        <strain evidence="3 4">KS4</strain>
    </source>
</reference>
<feature type="compositionally biased region" description="Acidic residues" evidence="1">
    <location>
        <begin position="34"/>
        <end position="50"/>
    </location>
</feature>
<dbReference type="AlphaFoldDB" id="A0A517YWM9"/>
<dbReference type="Proteomes" id="UP000317369">
    <property type="component" value="Chromosome"/>
</dbReference>
<evidence type="ECO:0008006" key="5">
    <source>
        <dbReference type="Google" id="ProtNLM"/>
    </source>
</evidence>
<accession>A0A517YWM9</accession>
<sequence length="79" mass="8928" precursor="true">MRYLKASLLIVVLGVFASCSDKSLVPGNDPYYSDPDESQEAQKLDEEEQYVDTTPTLNEEESGDNNLEYTMPSPNQYDE</sequence>
<proteinExistence type="predicted"/>
<keyword evidence="4" id="KW-1185">Reference proteome</keyword>
<feature type="compositionally biased region" description="Polar residues" evidence="1">
    <location>
        <begin position="64"/>
        <end position="79"/>
    </location>
</feature>
<name>A0A517YWM9_9BACT</name>
<keyword evidence="2" id="KW-0732">Signal</keyword>
<dbReference type="PROSITE" id="PS51257">
    <property type="entry name" value="PROKAR_LIPOPROTEIN"/>
    <property type="match status" value="1"/>
</dbReference>
<feature type="signal peptide" evidence="2">
    <location>
        <begin position="1"/>
        <end position="17"/>
    </location>
</feature>